<sequence>MQTLEHKDLLAACVFVEGVLEESLAKLEKEELDSDNFVRCELGACWIQHLQDQKNVDKDKKPSNEKAKNELKVEGLGTPLKSLKNSKKKKSYGGNTKLQSESSKSHADGVVVEAENSISPFVESKLETNAKENEHRHKEKMEGLYCRKFSLLSVKTDKNIF</sequence>
<dbReference type="EMBL" id="SMOL01000402">
    <property type="protein sequence ID" value="KAB2615529.1"/>
    <property type="molecule type" value="Genomic_DNA"/>
</dbReference>
<accession>A0A5N5GJ47</accession>
<proteinExistence type="predicted"/>
<keyword evidence="3" id="KW-1185">Reference proteome</keyword>
<evidence type="ECO:0000313" key="3">
    <source>
        <dbReference type="Proteomes" id="UP000327157"/>
    </source>
</evidence>
<dbReference type="OrthoDB" id="1745945at2759"/>
<gene>
    <name evidence="2" type="ORF">D8674_022117</name>
</gene>
<reference evidence="2 3" key="3">
    <citation type="submission" date="2019-11" db="EMBL/GenBank/DDBJ databases">
        <title>A de novo genome assembly of a pear dwarfing rootstock.</title>
        <authorList>
            <person name="Wang F."/>
            <person name="Wang J."/>
            <person name="Li S."/>
            <person name="Zhang Y."/>
            <person name="Fang M."/>
            <person name="Ma L."/>
            <person name="Zhao Y."/>
            <person name="Jiang S."/>
        </authorList>
    </citation>
    <scope>NUCLEOTIDE SEQUENCE [LARGE SCALE GENOMIC DNA]</scope>
    <source>
        <strain evidence="2">S2</strain>
        <tissue evidence="2">Leaf</tissue>
    </source>
</reference>
<reference evidence="2 3" key="1">
    <citation type="submission" date="2019-09" db="EMBL/GenBank/DDBJ databases">
        <authorList>
            <person name="Ou C."/>
        </authorList>
    </citation>
    <scope>NUCLEOTIDE SEQUENCE [LARGE SCALE GENOMIC DNA]</scope>
    <source>
        <strain evidence="2">S2</strain>
        <tissue evidence="2">Leaf</tissue>
    </source>
</reference>
<dbReference type="AlphaFoldDB" id="A0A5N5GJ47"/>
<protein>
    <submittedName>
        <fullName evidence="2">Clustered mitochondria protein</fullName>
    </submittedName>
</protein>
<dbReference type="Proteomes" id="UP000327157">
    <property type="component" value="Chromosome 3"/>
</dbReference>
<name>A0A5N5GJ47_9ROSA</name>
<comment type="caution">
    <text evidence="2">The sequence shown here is derived from an EMBL/GenBank/DDBJ whole genome shotgun (WGS) entry which is preliminary data.</text>
</comment>
<organism evidence="2 3">
    <name type="scientific">Pyrus ussuriensis x Pyrus communis</name>
    <dbReference type="NCBI Taxonomy" id="2448454"/>
    <lineage>
        <taxon>Eukaryota</taxon>
        <taxon>Viridiplantae</taxon>
        <taxon>Streptophyta</taxon>
        <taxon>Embryophyta</taxon>
        <taxon>Tracheophyta</taxon>
        <taxon>Spermatophyta</taxon>
        <taxon>Magnoliopsida</taxon>
        <taxon>eudicotyledons</taxon>
        <taxon>Gunneridae</taxon>
        <taxon>Pentapetalae</taxon>
        <taxon>rosids</taxon>
        <taxon>fabids</taxon>
        <taxon>Rosales</taxon>
        <taxon>Rosaceae</taxon>
        <taxon>Amygdaloideae</taxon>
        <taxon>Maleae</taxon>
        <taxon>Pyrus</taxon>
    </lineage>
</organism>
<feature type="compositionally biased region" description="Basic and acidic residues" evidence="1">
    <location>
        <begin position="54"/>
        <end position="73"/>
    </location>
</feature>
<feature type="region of interest" description="Disordered" evidence="1">
    <location>
        <begin position="54"/>
        <end position="109"/>
    </location>
</feature>
<evidence type="ECO:0000256" key="1">
    <source>
        <dbReference type="SAM" id="MobiDB-lite"/>
    </source>
</evidence>
<evidence type="ECO:0000313" key="2">
    <source>
        <dbReference type="EMBL" id="KAB2615529.1"/>
    </source>
</evidence>
<reference evidence="3" key="2">
    <citation type="submission" date="2019-10" db="EMBL/GenBank/DDBJ databases">
        <title>A de novo genome assembly of a pear dwarfing rootstock.</title>
        <authorList>
            <person name="Wang F."/>
            <person name="Wang J."/>
            <person name="Li S."/>
            <person name="Zhang Y."/>
            <person name="Fang M."/>
            <person name="Ma L."/>
            <person name="Zhao Y."/>
            <person name="Jiang S."/>
        </authorList>
    </citation>
    <scope>NUCLEOTIDE SEQUENCE [LARGE SCALE GENOMIC DNA]</scope>
</reference>